<keyword evidence="2" id="KW-0378">Hydrolase</keyword>
<name>A0A4P9VKL2_9GAMM</name>
<dbReference type="InterPro" id="IPR046879">
    <property type="entry name" value="KANL3/Tex30_Abhydrolase"/>
</dbReference>
<reference evidence="2 3" key="1">
    <citation type="submission" date="2017-04" db="EMBL/GenBank/DDBJ databases">
        <title>Draft genome sequence of Zooshikella ganghwensis VG4 isolated from Red Sea sediments.</title>
        <authorList>
            <person name="Rehman Z."/>
            <person name="Alam I."/>
            <person name="Kamau A."/>
            <person name="Bajic V."/>
            <person name="Leiknes T."/>
        </authorList>
    </citation>
    <scope>NUCLEOTIDE SEQUENCE [LARGE SCALE GENOMIC DNA]</scope>
    <source>
        <strain evidence="2 3">VG4</strain>
    </source>
</reference>
<dbReference type="InterPro" id="IPR026555">
    <property type="entry name" value="NSL3/Tex30"/>
</dbReference>
<dbReference type="RefSeq" id="WP_094786639.1">
    <property type="nucleotide sequence ID" value="NZ_NDXW01000001.1"/>
</dbReference>
<evidence type="ECO:0000259" key="1">
    <source>
        <dbReference type="Pfam" id="PF20408"/>
    </source>
</evidence>
<dbReference type="Pfam" id="PF20408">
    <property type="entry name" value="Abhydrolase_11"/>
    <property type="match status" value="1"/>
</dbReference>
<organism evidence="2 3">
    <name type="scientific">Zooshikella ganghwensis</name>
    <dbReference type="NCBI Taxonomy" id="202772"/>
    <lineage>
        <taxon>Bacteria</taxon>
        <taxon>Pseudomonadati</taxon>
        <taxon>Pseudomonadota</taxon>
        <taxon>Gammaproteobacteria</taxon>
        <taxon>Oceanospirillales</taxon>
        <taxon>Zooshikellaceae</taxon>
        <taxon>Zooshikella</taxon>
    </lineage>
</organism>
<dbReference type="InterPro" id="IPR029058">
    <property type="entry name" value="AB_hydrolase_fold"/>
</dbReference>
<dbReference type="PANTHER" id="PTHR13136:SF11">
    <property type="entry name" value="TESTIS-EXPRESSED PROTEIN 30"/>
    <property type="match status" value="1"/>
</dbReference>
<dbReference type="AlphaFoldDB" id="A0A4P9VKL2"/>
<keyword evidence="3" id="KW-1185">Reference proteome</keyword>
<comment type="caution">
    <text evidence="2">The sequence shown here is derived from an EMBL/GenBank/DDBJ whole genome shotgun (WGS) entry which is preliminary data.</text>
</comment>
<evidence type="ECO:0000313" key="2">
    <source>
        <dbReference type="EMBL" id="RDH43286.1"/>
    </source>
</evidence>
<dbReference type="GO" id="GO:0016787">
    <property type="term" value="F:hydrolase activity"/>
    <property type="evidence" value="ECO:0007669"/>
    <property type="project" value="UniProtKB-KW"/>
</dbReference>
<proteinExistence type="predicted"/>
<accession>A0A4P9VKL2</accession>
<evidence type="ECO:0000313" key="3">
    <source>
        <dbReference type="Proteomes" id="UP000257039"/>
    </source>
</evidence>
<dbReference type="Proteomes" id="UP000257039">
    <property type="component" value="Unassembled WGS sequence"/>
</dbReference>
<feature type="domain" description="KANL3/Tex30 alpha/beta hydrolase-like" evidence="1">
    <location>
        <begin position="19"/>
        <end position="210"/>
    </location>
</feature>
<sequence>MFSEIPAYWTYSQQENAPCFVFAHGAGAPMDSPFMAYFAEAIAALGVNVMRFEFPYMDQRRHSGKKRHPDRQPKLLECWEHMVQRIHAQQKVIVGGKSMGGRMATLLAANDSLPANVCGVACLGYPFYAAGKRDKPRIEHLLTLTTPTCIVQGTRDSLGNKHYVQDYSLSPAIKIHWLAEADHDLVPSKRSGFSKEVYWQQAASWVAHFCHEA</sequence>
<protein>
    <submittedName>
        <fullName evidence="2">Alpha/beta hydrolase</fullName>
    </submittedName>
</protein>
<dbReference type="SUPFAM" id="SSF53474">
    <property type="entry name" value="alpha/beta-Hydrolases"/>
    <property type="match status" value="1"/>
</dbReference>
<dbReference type="Gene3D" id="3.40.50.1820">
    <property type="entry name" value="alpha/beta hydrolase"/>
    <property type="match status" value="1"/>
</dbReference>
<dbReference type="EMBL" id="NDXW01000001">
    <property type="protein sequence ID" value="RDH43286.1"/>
    <property type="molecule type" value="Genomic_DNA"/>
</dbReference>
<gene>
    <name evidence="2" type="ORF">B9G39_07445</name>
</gene>
<dbReference type="PANTHER" id="PTHR13136">
    <property type="entry name" value="TESTIS DEVELOPMENT PROTEIN PRTD"/>
    <property type="match status" value="1"/>
</dbReference>